<organism evidence="4 5">
    <name type="scientific">Prorocentrum cordatum</name>
    <dbReference type="NCBI Taxonomy" id="2364126"/>
    <lineage>
        <taxon>Eukaryota</taxon>
        <taxon>Sar</taxon>
        <taxon>Alveolata</taxon>
        <taxon>Dinophyceae</taxon>
        <taxon>Prorocentrales</taxon>
        <taxon>Prorocentraceae</taxon>
        <taxon>Prorocentrum</taxon>
    </lineage>
</organism>
<sequence length="1029" mass="112678">MAGPRPSEPSTVATLAMHHTLSWLLCAAAEAVSAAFPRGRAASGAEPAAGRGAAACSTADKRPRADTAGRRPWAGKWVDTAKGFFHGATISIEDDSWRLEGSVDHVHEGASFSLGASSEDGVRLIESFPDGFVHMFDASCQEGCLRVVRAGTISARSDGDSSFLETCSKPQEWVLQDLAKVALPVLTLGASDVRDLPHLLRSLLPAAEELCGVSRTGAVAERASEVRASLLLVGRYLASHLLEGWYSLLLSAVYVYVTVTIGYPLISSTWARMRDTAALDENEDEWWWVVLEYVAAHLDAHLYVFMGACLATAHRVCSGRRLFVRYSAKMLVIVDCTVNYKLLRAYVSKLRALAFRFTTFGVAGQNGEDHFVHEMTHLTTSEVVILAGRADGRLGTLASMEAASIMSLQQARFIAANPHTGVEVVSVGHNPWTKPGLFQRSVTLSSEHRPAFYSQELLRSAAGGHSPTDVLHGVAMLAKGDLSSASTRTGSEAAFQDVRIEDIETEMAAKELDLEDAQSIIVKFVSKRSYVLNIDPEDFDVTQVLNADVAARLASQQVRGPVRKGTKDRTMTYSAHSPRPPRNVYSKALTKLRPRSFFAREDPALSQPPPVDPQGGPTSSCSTMPTESVGADWLGFKKSASTGHPSFKFTASNIMSVLRGRTLEAVIAQMQSDRHERMALAKRGGLSDLFSDSDTLRGCYEAWAHFASQRAKERMSRVATLVTTLKTKTDREASAALPPQMAPWRTQEEYRQRKRQWMMHYSMLPFAMPHSTRRCFQSWKEHVEAAKAHRPSVTMKVLNALSPVKAYTTFSPMKAYSPAKATACSSLGTVAEHSPHSSKLLWDNVVKKVLMGGDGDGRVVIGEQQGSKARVTKGASGTDLIAELGYMEGIYETRVAFPPSPAAEHHLPRGRATTLPPVGSPLRHGPQRVQAPRRVDARARALRRGHGPGRRWASGRPCAQMLVQTLWGVFSRFQYRRCFPLWGPLLLFSVLGAAVVFPCWLVDNRKVESEPKTPAKALRPSETPRQIQR</sequence>
<keyword evidence="3" id="KW-0732">Signal</keyword>
<keyword evidence="2" id="KW-1133">Transmembrane helix</keyword>
<reference evidence="4" key="1">
    <citation type="submission" date="2023-10" db="EMBL/GenBank/DDBJ databases">
        <authorList>
            <person name="Chen Y."/>
            <person name="Shah S."/>
            <person name="Dougan E. K."/>
            <person name="Thang M."/>
            <person name="Chan C."/>
        </authorList>
    </citation>
    <scope>NUCLEOTIDE SEQUENCE [LARGE SCALE GENOMIC DNA]</scope>
</reference>
<dbReference type="Proteomes" id="UP001189429">
    <property type="component" value="Unassembled WGS sequence"/>
</dbReference>
<evidence type="ECO:0000256" key="2">
    <source>
        <dbReference type="SAM" id="Phobius"/>
    </source>
</evidence>
<feature type="signal peptide" evidence="3">
    <location>
        <begin position="1"/>
        <end position="34"/>
    </location>
</feature>
<feature type="compositionally biased region" description="Basic and acidic residues" evidence="1">
    <location>
        <begin position="59"/>
        <end position="69"/>
    </location>
</feature>
<feature type="transmembrane region" description="Helical" evidence="2">
    <location>
        <begin position="981"/>
        <end position="1002"/>
    </location>
</feature>
<gene>
    <name evidence="4" type="ORF">PCOR1329_LOCUS16383</name>
</gene>
<dbReference type="EMBL" id="CAUYUJ010005014">
    <property type="protein sequence ID" value="CAK0811936.1"/>
    <property type="molecule type" value="Genomic_DNA"/>
</dbReference>
<comment type="caution">
    <text evidence="4">The sequence shown here is derived from an EMBL/GenBank/DDBJ whole genome shotgun (WGS) entry which is preliminary data.</text>
</comment>
<keyword evidence="2" id="KW-0812">Transmembrane</keyword>
<feature type="region of interest" description="Disordered" evidence="1">
    <location>
        <begin position="558"/>
        <end position="583"/>
    </location>
</feature>
<feature type="compositionally biased region" description="Low complexity" evidence="1">
    <location>
        <begin position="42"/>
        <end position="55"/>
    </location>
</feature>
<name>A0ABN9R191_9DINO</name>
<proteinExistence type="predicted"/>
<feature type="chain" id="PRO_5045038499" evidence="3">
    <location>
        <begin position="35"/>
        <end position="1029"/>
    </location>
</feature>
<evidence type="ECO:0000256" key="1">
    <source>
        <dbReference type="SAM" id="MobiDB-lite"/>
    </source>
</evidence>
<feature type="region of interest" description="Disordered" evidence="1">
    <location>
        <begin position="42"/>
        <end position="72"/>
    </location>
</feature>
<keyword evidence="2" id="KW-0472">Membrane</keyword>
<evidence type="ECO:0000313" key="5">
    <source>
        <dbReference type="Proteomes" id="UP001189429"/>
    </source>
</evidence>
<evidence type="ECO:0000256" key="3">
    <source>
        <dbReference type="SAM" id="SignalP"/>
    </source>
</evidence>
<feature type="region of interest" description="Disordered" evidence="1">
    <location>
        <begin position="599"/>
        <end position="624"/>
    </location>
</feature>
<keyword evidence="5" id="KW-1185">Reference proteome</keyword>
<feature type="region of interest" description="Disordered" evidence="1">
    <location>
        <begin position="1009"/>
        <end position="1029"/>
    </location>
</feature>
<accession>A0ABN9R191</accession>
<feature type="region of interest" description="Disordered" evidence="1">
    <location>
        <begin position="914"/>
        <end position="933"/>
    </location>
</feature>
<protein>
    <submittedName>
        <fullName evidence="4">Uncharacterized protein</fullName>
    </submittedName>
</protein>
<evidence type="ECO:0000313" key="4">
    <source>
        <dbReference type="EMBL" id="CAK0811936.1"/>
    </source>
</evidence>